<protein>
    <submittedName>
        <fullName evidence="1">Uncharacterized protein</fullName>
    </submittedName>
</protein>
<dbReference type="RefSeq" id="WP_198100254.1">
    <property type="nucleotide sequence ID" value="NZ_JAEDAL010000002.1"/>
</dbReference>
<organism evidence="1 2">
    <name type="scientific">Inhella gelatinilytica</name>
    <dbReference type="NCBI Taxonomy" id="2795030"/>
    <lineage>
        <taxon>Bacteria</taxon>
        <taxon>Pseudomonadati</taxon>
        <taxon>Pseudomonadota</taxon>
        <taxon>Betaproteobacteria</taxon>
        <taxon>Burkholderiales</taxon>
        <taxon>Sphaerotilaceae</taxon>
        <taxon>Inhella</taxon>
    </lineage>
</organism>
<gene>
    <name evidence="1" type="ORF">I7X43_07330</name>
</gene>
<dbReference type="EMBL" id="JAEDAL010000002">
    <property type="protein sequence ID" value="MBH9552663.1"/>
    <property type="molecule type" value="Genomic_DNA"/>
</dbReference>
<comment type="caution">
    <text evidence="1">The sequence shown here is derived from an EMBL/GenBank/DDBJ whole genome shotgun (WGS) entry which is preliminary data.</text>
</comment>
<evidence type="ECO:0000313" key="1">
    <source>
        <dbReference type="EMBL" id="MBH9552663.1"/>
    </source>
</evidence>
<sequence length="158" mass="17579">MSTADDLIDSATFERPGAFPAHGRFRARLLQGLLHWENEGPFNAEALRCYAQARDAAYARWGAQMSRVGGVVTWRDSVLMSPEAFEIYTQGFESFLARGSRLRAVAWVAAPAVEGLPFMVERFAKLFSQHGVAFRLFEQIEPATDWVRAELASPGPEA</sequence>
<keyword evidence="2" id="KW-1185">Reference proteome</keyword>
<proteinExistence type="predicted"/>
<reference evidence="1" key="1">
    <citation type="submission" date="2020-12" db="EMBL/GenBank/DDBJ databases">
        <title>The genome sequence of Inhella sp. 4Y17.</title>
        <authorList>
            <person name="Liu Y."/>
        </authorList>
    </citation>
    <scope>NUCLEOTIDE SEQUENCE</scope>
    <source>
        <strain evidence="1">4Y10</strain>
    </source>
</reference>
<dbReference type="AlphaFoldDB" id="A0A931NAN5"/>
<accession>A0A931NAN5</accession>
<dbReference type="Proteomes" id="UP000620139">
    <property type="component" value="Unassembled WGS sequence"/>
</dbReference>
<name>A0A931NAN5_9BURK</name>
<evidence type="ECO:0000313" key="2">
    <source>
        <dbReference type="Proteomes" id="UP000620139"/>
    </source>
</evidence>